<proteinExistence type="predicted"/>
<protein>
    <submittedName>
        <fullName evidence="2">Uncharacterized protein</fullName>
    </submittedName>
</protein>
<sequence length="130" mass="15369">MLFLNPKKMKKYFSTLNSTNYTSTIMPKRSFQLAHLTNYSEFYNKRFKISDNIMESDFPTQPYLSTNDNKETILDSRISFLENRISLLETKLDNNTNEILEMLRECLEQLKTINKFNGITTRDPCPSYIN</sequence>
<evidence type="ECO:0000256" key="1">
    <source>
        <dbReference type="SAM" id="Coils"/>
    </source>
</evidence>
<dbReference type="GeneID" id="80519379"/>
<feature type="coiled-coil region" evidence="1">
    <location>
        <begin position="78"/>
        <end position="105"/>
    </location>
</feature>
<name>A0A6N1P4N8_9VIRU</name>
<accession>A0A6N1P4N8</accession>
<dbReference type="EMBL" id="KY523104">
    <property type="protein sequence ID" value="QKU35931.1"/>
    <property type="molecule type" value="Genomic_DNA"/>
</dbReference>
<dbReference type="RefSeq" id="YP_010782615.1">
    <property type="nucleotide sequence ID" value="NC_075039.1"/>
</dbReference>
<reference evidence="2" key="1">
    <citation type="submission" date="2017-01" db="EMBL/GenBank/DDBJ databases">
        <authorList>
            <person name="Assis F.L."/>
            <person name="Abrahao J.S."/>
            <person name="Silva L."/>
            <person name="Khalil J.B."/>
            <person name="Rodrigues R."/>
            <person name="Silva L.S."/>
            <person name="Arantes T."/>
            <person name="Boratto P."/>
            <person name="Andrade M."/>
            <person name="Kroon E.G."/>
            <person name="Ribeiro B."/>
            <person name="Bergier I."/>
            <person name="Seligmann H."/>
            <person name="Ghigo E."/>
            <person name="Colson P."/>
            <person name="Levasseur A."/>
            <person name="Raoult D."/>
            <person name="Scola B.L."/>
        </authorList>
    </citation>
    <scope>NUCLEOTIDE SEQUENCE</scope>
    <source>
        <strain evidence="2">Soda lake</strain>
    </source>
</reference>
<keyword evidence="1" id="KW-0175">Coiled coil</keyword>
<organism evidence="2">
    <name type="scientific">Tupanvirus soda lake</name>
    <dbReference type="NCBI Taxonomy" id="2126985"/>
    <lineage>
        <taxon>Viruses</taxon>
        <taxon>Varidnaviria</taxon>
        <taxon>Bamfordvirae</taxon>
        <taxon>Nucleocytoviricota</taxon>
        <taxon>Megaviricetes</taxon>
        <taxon>Imitervirales</taxon>
        <taxon>Mimiviridae</taxon>
        <taxon>Megamimivirinae</taxon>
        <taxon>Tupanvirus</taxon>
        <taxon>Tupanvirus salinum</taxon>
    </lineage>
</organism>
<dbReference type="KEGG" id="vg:80519379"/>
<reference evidence="2" key="2">
    <citation type="journal article" date="2018" name="Nat. Commun.">
        <title>Tailed giant Tupanvirus possesses the most complete translational apparatus of the known virosphere.</title>
        <authorList>
            <person name="Abrahao J."/>
            <person name="Silva L."/>
            <person name="Silva L.S."/>
            <person name="Khalil J.Y.B."/>
            <person name="Rodrigues R."/>
            <person name="Arantes T."/>
            <person name="Assis F."/>
            <person name="Boratto P."/>
            <person name="Andrade M."/>
            <person name="Kroon E.G."/>
            <person name="Ribeiro B."/>
            <person name="Bergier I."/>
            <person name="Seligmann H."/>
            <person name="Ghigo E."/>
            <person name="Colson P."/>
            <person name="Levasseur A."/>
            <person name="Kroemer G."/>
            <person name="Raoult D."/>
            <person name="La Scola B."/>
        </authorList>
    </citation>
    <scope>NUCLEOTIDE SEQUENCE [LARGE SCALE GENOMIC DNA]</scope>
    <source>
        <strain evidence="2">Soda lake</strain>
    </source>
</reference>
<evidence type="ECO:0000313" key="2">
    <source>
        <dbReference type="EMBL" id="QKU35931.1"/>
    </source>
</evidence>